<evidence type="ECO:0000256" key="1">
    <source>
        <dbReference type="ARBA" id="ARBA00022448"/>
    </source>
</evidence>
<proteinExistence type="inferred from homology"/>
<dbReference type="InterPro" id="IPR005653">
    <property type="entry name" value="OstA-like_N"/>
</dbReference>
<gene>
    <name evidence="4 7" type="primary">lptA</name>
    <name evidence="7" type="ORF">NQT62_13445</name>
</gene>
<dbReference type="EMBL" id="JANIGO010000005">
    <property type="protein sequence ID" value="MCQ8897440.1"/>
    <property type="molecule type" value="Genomic_DNA"/>
</dbReference>
<dbReference type="Gene3D" id="2.60.450.10">
    <property type="entry name" value="Lipopolysaccharide (LPS) transport protein A like domain"/>
    <property type="match status" value="1"/>
</dbReference>
<sequence>MNHPPLPLVWALVSLLMITTTAWSLESDKKQPTTIDANQMNYNEKASVNVFTGNVLLTRGTLVVRGDKLTLRETKDGTQHATIEGSPARFKQQRDSVKPGEVLLINGTANLIELDGATSVVTLTGQANLQKSANGQLTESITGNKIVYQQNSETLNVVGDGNGPGKSRVQAVIKPRDKAE</sequence>
<evidence type="ECO:0000259" key="6">
    <source>
        <dbReference type="Pfam" id="PF03968"/>
    </source>
</evidence>
<feature type="domain" description="Organic solvent tolerance-like N-terminal" evidence="6">
    <location>
        <begin position="34"/>
        <end position="153"/>
    </location>
</feature>
<name>A0ABT1WIV2_9BURK</name>
<dbReference type="InterPro" id="IPR014340">
    <property type="entry name" value="LptA"/>
</dbReference>
<comment type="similarity">
    <text evidence="4">Belongs to the LptA family.</text>
</comment>
<keyword evidence="8" id="KW-1185">Reference proteome</keyword>
<accession>A0ABT1WIV2</accession>
<comment type="subcellular location">
    <subcellularLocation>
        <location evidence="4">Periplasm</location>
    </subcellularLocation>
</comment>
<keyword evidence="3 4" id="KW-0574">Periplasm</keyword>
<evidence type="ECO:0000256" key="3">
    <source>
        <dbReference type="ARBA" id="ARBA00022764"/>
    </source>
</evidence>
<reference evidence="7 8" key="1">
    <citation type="submission" date="2022-07" db="EMBL/GenBank/DDBJ databases">
        <authorList>
            <person name="Xamxidin M."/>
            <person name="Wu M."/>
        </authorList>
    </citation>
    <scope>NUCLEOTIDE SEQUENCE [LARGE SCALE GENOMIC DNA]</scope>
    <source>
        <strain evidence="7 8">NBRC 111650</strain>
    </source>
</reference>
<comment type="caution">
    <text evidence="7">The sequence shown here is derived from an EMBL/GenBank/DDBJ whole genome shotgun (WGS) entry which is preliminary data.</text>
</comment>
<evidence type="ECO:0000313" key="7">
    <source>
        <dbReference type="EMBL" id="MCQ8897440.1"/>
    </source>
</evidence>
<keyword evidence="2" id="KW-0732">Signal</keyword>
<dbReference type="RefSeq" id="WP_256765247.1">
    <property type="nucleotide sequence ID" value="NZ_JANIGO010000005.1"/>
</dbReference>
<evidence type="ECO:0000256" key="5">
    <source>
        <dbReference type="SAM" id="MobiDB-lite"/>
    </source>
</evidence>
<dbReference type="PANTHER" id="PTHR36504">
    <property type="entry name" value="LIPOPOLYSACCHARIDE EXPORT SYSTEM PROTEIN LPTA"/>
    <property type="match status" value="1"/>
</dbReference>
<organism evidence="7 8">
    <name type="scientific">Limnobacter humi</name>
    <dbReference type="NCBI Taxonomy" id="1778671"/>
    <lineage>
        <taxon>Bacteria</taxon>
        <taxon>Pseudomonadati</taxon>
        <taxon>Pseudomonadota</taxon>
        <taxon>Betaproteobacteria</taxon>
        <taxon>Burkholderiales</taxon>
        <taxon>Burkholderiaceae</taxon>
        <taxon>Limnobacter</taxon>
    </lineage>
</organism>
<keyword evidence="1 4" id="KW-0813">Transport</keyword>
<comment type="function">
    <text evidence="4">Involved in the assembly of lipopolysaccharide (LPS). Required for the translocation of LPS from the inner membrane to the outer membrane.</text>
</comment>
<protein>
    <recommendedName>
        <fullName evidence="4">Lipopolysaccharide export system protein LptA</fullName>
    </recommendedName>
</protein>
<comment type="subunit">
    <text evidence="4">Component of the lipopolysaccharide transport and assembly complex.</text>
</comment>
<dbReference type="Proteomes" id="UP001204142">
    <property type="component" value="Unassembled WGS sequence"/>
</dbReference>
<dbReference type="Pfam" id="PF03968">
    <property type="entry name" value="LptD_N"/>
    <property type="match status" value="1"/>
</dbReference>
<evidence type="ECO:0000256" key="2">
    <source>
        <dbReference type="ARBA" id="ARBA00022729"/>
    </source>
</evidence>
<feature type="region of interest" description="Disordered" evidence="5">
    <location>
        <begin position="161"/>
        <end position="180"/>
    </location>
</feature>
<dbReference type="NCBIfam" id="TIGR03002">
    <property type="entry name" value="outer_YhbN_LptA"/>
    <property type="match status" value="1"/>
</dbReference>
<dbReference type="InterPro" id="IPR052037">
    <property type="entry name" value="LPS_export_LptA"/>
</dbReference>
<dbReference type="HAMAP" id="MF_01914">
    <property type="entry name" value="LPS_assembly_LptA"/>
    <property type="match status" value="1"/>
</dbReference>
<evidence type="ECO:0000313" key="8">
    <source>
        <dbReference type="Proteomes" id="UP001204142"/>
    </source>
</evidence>
<dbReference type="PANTHER" id="PTHR36504:SF1">
    <property type="entry name" value="LIPOPOLYSACCHARIDE EXPORT SYSTEM PROTEIN LPTA"/>
    <property type="match status" value="1"/>
</dbReference>
<evidence type="ECO:0000256" key="4">
    <source>
        <dbReference type="HAMAP-Rule" id="MF_01914"/>
    </source>
</evidence>